<dbReference type="CDD" id="cd03443">
    <property type="entry name" value="PaaI_thioesterase"/>
    <property type="match status" value="1"/>
</dbReference>
<evidence type="ECO:0000256" key="2">
    <source>
        <dbReference type="ARBA" id="ARBA00022801"/>
    </source>
</evidence>
<proteinExistence type="inferred from homology"/>
<dbReference type="Pfam" id="PF03061">
    <property type="entry name" value="4HBT"/>
    <property type="match status" value="1"/>
</dbReference>
<protein>
    <submittedName>
        <fullName evidence="4">HotDog domain-containing protein</fullName>
    </submittedName>
</protein>
<dbReference type="AlphaFoldDB" id="A0A1X2IW52"/>
<organism evidence="4 5">
    <name type="scientific">Absidia repens</name>
    <dbReference type="NCBI Taxonomy" id="90262"/>
    <lineage>
        <taxon>Eukaryota</taxon>
        <taxon>Fungi</taxon>
        <taxon>Fungi incertae sedis</taxon>
        <taxon>Mucoromycota</taxon>
        <taxon>Mucoromycotina</taxon>
        <taxon>Mucoromycetes</taxon>
        <taxon>Mucorales</taxon>
        <taxon>Cunninghamellaceae</taxon>
        <taxon>Absidia</taxon>
    </lineage>
</organism>
<comment type="caution">
    <text evidence="4">The sequence shown here is derived from an EMBL/GenBank/DDBJ whole genome shotgun (WGS) entry which is preliminary data.</text>
</comment>
<dbReference type="InterPro" id="IPR003736">
    <property type="entry name" value="PAAI_dom"/>
</dbReference>
<dbReference type="EMBL" id="MCGE01000003">
    <property type="protein sequence ID" value="ORZ23277.1"/>
    <property type="molecule type" value="Genomic_DNA"/>
</dbReference>
<dbReference type="NCBIfam" id="TIGR00369">
    <property type="entry name" value="unchar_dom_1"/>
    <property type="match status" value="1"/>
</dbReference>
<dbReference type="PANTHER" id="PTHR21660">
    <property type="entry name" value="THIOESTERASE SUPERFAMILY MEMBER-RELATED"/>
    <property type="match status" value="1"/>
</dbReference>
<dbReference type="Proteomes" id="UP000193560">
    <property type="component" value="Unassembled WGS sequence"/>
</dbReference>
<dbReference type="InterPro" id="IPR006683">
    <property type="entry name" value="Thioestr_dom"/>
</dbReference>
<keyword evidence="2" id="KW-0378">Hydrolase</keyword>
<accession>A0A1X2IW52</accession>
<dbReference type="OrthoDB" id="46529at2759"/>
<name>A0A1X2IW52_9FUNG</name>
<gene>
    <name evidence="4" type="ORF">BCR42DRAFT_404394</name>
</gene>
<evidence type="ECO:0000313" key="4">
    <source>
        <dbReference type="EMBL" id="ORZ23277.1"/>
    </source>
</evidence>
<reference evidence="4 5" key="1">
    <citation type="submission" date="2016-07" db="EMBL/GenBank/DDBJ databases">
        <title>Pervasive Adenine N6-methylation of Active Genes in Fungi.</title>
        <authorList>
            <consortium name="DOE Joint Genome Institute"/>
            <person name="Mondo S.J."/>
            <person name="Dannebaum R.O."/>
            <person name="Kuo R.C."/>
            <person name="Labutti K."/>
            <person name="Haridas S."/>
            <person name="Kuo A."/>
            <person name="Salamov A."/>
            <person name="Ahrendt S.R."/>
            <person name="Lipzen A."/>
            <person name="Sullivan W."/>
            <person name="Andreopoulos W.B."/>
            <person name="Clum A."/>
            <person name="Lindquist E."/>
            <person name="Daum C."/>
            <person name="Ramamoorthy G.K."/>
            <person name="Gryganskyi A."/>
            <person name="Culley D."/>
            <person name="Magnuson J.K."/>
            <person name="James T.Y."/>
            <person name="O'Malley M.A."/>
            <person name="Stajich J.E."/>
            <person name="Spatafora J.W."/>
            <person name="Visel A."/>
            <person name="Grigoriev I.V."/>
        </authorList>
    </citation>
    <scope>NUCLEOTIDE SEQUENCE [LARGE SCALE GENOMIC DNA]</scope>
    <source>
        <strain evidence="4 5">NRRL 1336</strain>
    </source>
</reference>
<dbReference type="SUPFAM" id="SSF54637">
    <property type="entry name" value="Thioesterase/thiol ester dehydrase-isomerase"/>
    <property type="match status" value="1"/>
</dbReference>
<dbReference type="Gene3D" id="3.10.129.10">
    <property type="entry name" value="Hotdog Thioesterase"/>
    <property type="match status" value="1"/>
</dbReference>
<feature type="domain" description="Thioesterase" evidence="3">
    <location>
        <begin position="62"/>
        <end position="141"/>
    </location>
</feature>
<evidence type="ECO:0000259" key="3">
    <source>
        <dbReference type="Pfam" id="PF03061"/>
    </source>
</evidence>
<dbReference type="InterPro" id="IPR029069">
    <property type="entry name" value="HotDog_dom_sf"/>
</dbReference>
<dbReference type="PANTHER" id="PTHR21660:SF1">
    <property type="entry name" value="ACYL-COENZYME A THIOESTERASE 13"/>
    <property type="match status" value="1"/>
</dbReference>
<keyword evidence="5" id="KW-1185">Reference proteome</keyword>
<evidence type="ECO:0000313" key="5">
    <source>
        <dbReference type="Proteomes" id="UP000193560"/>
    </source>
</evidence>
<dbReference type="InterPro" id="IPR039298">
    <property type="entry name" value="ACOT13"/>
</dbReference>
<sequence length="155" mass="16928">MKADPVFADTYPQLYEMIAFFNKGQTVCWDNAISKDLVLVKIAAGRLVWEMEVKESHCNQLGNLHGGCVATLIDVCTSFATLVHEGKTKWKTMGVSTDLSVSYILGVPAGETIQIECNVQRVGKNLANLNSTIYNASGKACYSGSHTKFCIDSKL</sequence>
<dbReference type="GO" id="GO:0047617">
    <property type="term" value="F:fatty acyl-CoA hydrolase activity"/>
    <property type="evidence" value="ECO:0007669"/>
    <property type="project" value="InterPro"/>
</dbReference>
<dbReference type="STRING" id="90262.A0A1X2IW52"/>
<evidence type="ECO:0000256" key="1">
    <source>
        <dbReference type="ARBA" id="ARBA00008324"/>
    </source>
</evidence>
<comment type="similarity">
    <text evidence="1">Belongs to the thioesterase PaaI family.</text>
</comment>